<name>A0A5E8CLH0_9ZZZZ</name>
<dbReference type="AlphaFoldDB" id="A0A5E8CLH0"/>
<gene>
    <name evidence="1" type="ORF">CPAV1605_367</name>
</gene>
<evidence type="ECO:0000313" key="1">
    <source>
        <dbReference type="EMBL" id="VVU94642.1"/>
    </source>
</evidence>
<proteinExistence type="predicted"/>
<organism evidence="1">
    <name type="scientific">seawater metagenome</name>
    <dbReference type="NCBI Taxonomy" id="1561972"/>
    <lineage>
        <taxon>unclassified sequences</taxon>
        <taxon>metagenomes</taxon>
        <taxon>ecological metagenomes</taxon>
    </lineage>
</organism>
<sequence>MFTESSHQTLWKNKIENLHDNELEHYNLYKFITKRE</sequence>
<dbReference type="EMBL" id="CABVLZ010000001">
    <property type="protein sequence ID" value="VVU94642.1"/>
    <property type="molecule type" value="Genomic_DNA"/>
</dbReference>
<protein>
    <submittedName>
        <fullName evidence="1">Uncharacterized protein</fullName>
    </submittedName>
</protein>
<reference evidence="1" key="1">
    <citation type="submission" date="2019-09" db="EMBL/GenBank/DDBJ databases">
        <authorList>
            <person name="Needham M D."/>
        </authorList>
    </citation>
    <scope>NUCLEOTIDE SEQUENCE</scope>
</reference>
<accession>A0A5E8CLH0</accession>